<dbReference type="SUPFAM" id="SSF81631">
    <property type="entry name" value="PAP/OAS1 substrate-binding domain"/>
    <property type="match status" value="1"/>
</dbReference>
<dbReference type="VEuPathDB" id="TriTrypDB:TcBrA4_0133460"/>
<dbReference type="EMBL" id="PRFA01000528">
    <property type="protein sequence ID" value="PWU82850.1"/>
    <property type="molecule type" value="Genomic_DNA"/>
</dbReference>
<dbReference type="VEuPathDB" id="TriTrypDB:TcCL_ESM02999"/>
<organism evidence="1 2">
    <name type="scientific">Trypanosoma cruzi</name>
    <dbReference type="NCBI Taxonomy" id="5693"/>
    <lineage>
        <taxon>Eukaryota</taxon>
        <taxon>Discoba</taxon>
        <taxon>Euglenozoa</taxon>
        <taxon>Kinetoplastea</taxon>
        <taxon>Metakinetoplastina</taxon>
        <taxon>Trypanosomatida</taxon>
        <taxon>Trypanosomatidae</taxon>
        <taxon>Trypanosoma</taxon>
        <taxon>Schizotrypanum</taxon>
    </lineage>
</organism>
<dbReference type="VEuPathDB" id="TriTrypDB:TCDM_05430"/>
<protein>
    <submittedName>
        <fullName evidence="1">Putative RNA editing 3' terminal uridylyl transferase 1</fullName>
    </submittedName>
</protein>
<dbReference type="VEuPathDB" id="TriTrypDB:C4B63_528g3"/>
<name>A0A2V2UFT6_TRYCR</name>
<dbReference type="VEuPathDB" id="TriTrypDB:TcG_09316"/>
<keyword evidence="1" id="KW-0808">Transferase</keyword>
<dbReference type="VEuPathDB" id="TriTrypDB:BCY84_07824"/>
<dbReference type="VEuPathDB" id="TriTrypDB:ECC02_005024"/>
<dbReference type="VEuPathDB" id="TriTrypDB:TCSYLVIO_010483"/>
<comment type="caution">
    <text evidence="1">The sequence shown here is derived from an EMBL/GenBank/DDBJ whole genome shotgun (WGS) entry which is preliminary data.</text>
</comment>
<dbReference type="VEuPathDB" id="TriTrypDB:C3747_35g48"/>
<gene>
    <name evidence="1" type="ORF">C4B63_528g3</name>
</gene>
<reference evidence="1 2" key="1">
    <citation type="journal article" date="2018" name="Microb. Genom.">
        <title>Expanding an expanded genome: long-read sequencing of Trypanosoma cruzi.</title>
        <authorList>
            <person name="Berna L."/>
            <person name="Rodriguez M."/>
            <person name="Chiribao M.L."/>
            <person name="Parodi-Talice A."/>
            <person name="Pita S."/>
            <person name="Rijo G."/>
            <person name="Alvarez-Valin F."/>
            <person name="Robello C."/>
        </authorList>
    </citation>
    <scope>NUCLEOTIDE SEQUENCE [LARGE SCALE GENOMIC DNA]</scope>
    <source>
        <strain evidence="1 2">Dm28c</strain>
    </source>
</reference>
<dbReference type="GO" id="GO:0016740">
    <property type="term" value="F:transferase activity"/>
    <property type="evidence" value="ECO:0007669"/>
    <property type="project" value="UniProtKB-KW"/>
</dbReference>
<proteinExistence type="predicted"/>
<accession>A0A2V2UFT6</accession>
<evidence type="ECO:0000313" key="1">
    <source>
        <dbReference type="EMBL" id="PWU82850.1"/>
    </source>
</evidence>
<dbReference type="VEuPathDB" id="TriTrypDB:Tc_MARK_8413"/>
<dbReference type="Proteomes" id="UP000246121">
    <property type="component" value="Unassembled WGS sequence"/>
</dbReference>
<sequence length="210" mass="24368">MSSPESAWHHHEEDAWVACGGCRTPNVFLTVCRSWWWRQQQHWRCGWCGRRCHTKRHPTRYELCIEDPYEENLNLGRHIGITKSLRVRTELYRGLLSLLKDGEKESCVFASTDLAESADATGPLSSKLPVRALFRLMALATQAIAESKRFSSMDNASGDIAGDGEVMTSKARALLLDWPQRHNQRRLPRRVWLVESLRSSWRTYFLKRRL</sequence>
<dbReference type="AlphaFoldDB" id="A0A2V2UFT6"/>
<dbReference type="Gene3D" id="1.10.1410.10">
    <property type="match status" value="1"/>
</dbReference>
<evidence type="ECO:0000313" key="2">
    <source>
        <dbReference type="Proteomes" id="UP000246121"/>
    </source>
</evidence>
<dbReference type="VEuPathDB" id="TriTrypDB:TcCLB.506657.70"/>